<protein>
    <submittedName>
        <fullName evidence="2">Uncharacterized protein</fullName>
    </submittedName>
</protein>
<reference evidence="2" key="1">
    <citation type="submission" date="2018-05" db="EMBL/GenBank/DDBJ databases">
        <authorList>
            <person name="Lanie J.A."/>
            <person name="Ng W.-L."/>
            <person name="Kazmierczak K.M."/>
            <person name="Andrzejewski T.M."/>
            <person name="Davidsen T.M."/>
            <person name="Wayne K.J."/>
            <person name="Tettelin H."/>
            <person name="Glass J.I."/>
            <person name="Rusch D."/>
            <person name="Podicherti R."/>
            <person name="Tsui H.-C.T."/>
            <person name="Winkler M.E."/>
        </authorList>
    </citation>
    <scope>NUCLEOTIDE SEQUENCE</scope>
</reference>
<feature type="transmembrane region" description="Helical" evidence="1">
    <location>
        <begin position="32"/>
        <end position="51"/>
    </location>
</feature>
<dbReference type="EMBL" id="UINC01103916">
    <property type="protein sequence ID" value="SVC66674.1"/>
    <property type="molecule type" value="Genomic_DNA"/>
</dbReference>
<evidence type="ECO:0000256" key="1">
    <source>
        <dbReference type="SAM" id="Phobius"/>
    </source>
</evidence>
<keyword evidence="1" id="KW-0472">Membrane</keyword>
<gene>
    <name evidence="2" type="ORF">METZ01_LOCUS319528</name>
</gene>
<dbReference type="AlphaFoldDB" id="A0A382NZR5"/>
<keyword evidence="1" id="KW-1133">Transmembrane helix</keyword>
<organism evidence="2">
    <name type="scientific">marine metagenome</name>
    <dbReference type="NCBI Taxonomy" id="408172"/>
    <lineage>
        <taxon>unclassified sequences</taxon>
        <taxon>metagenomes</taxon>
        <taxon>ecological metagenomes</taxon>
    </lineage>
</organism>
<keyword evidence="1" id="KW-0812">Transmembrane</keyword>
<name>A0A382NZR5_9ZZZZ</name>
<sequence>VKLKSILFLEWSGVITAILYSLFVAVNIGIEFYGFCLLIISAILIGMWAHFLQHKGILLLQIFYAIVGIIGVVRWYV</sequence>
<feature type="transmembrane region" description="Helical" evidence="1">
    <location>
        <begin position="58"/>
        <end position="76"/>
    </location>
</feature>
<accession>A0A382NZR5</accession>
<proteinExistence type="predicted"/>
<feature type="transmembrane region" description="Helical" evidence="1">
    <location>
        <begin position="7"/>
        <end position="26"/>
    </location>
</feature>
<feature type="non-terminal residue" evidence="2">
    <location>
        <position position="1"/>
    </location>
</feature>
<evidence type="ECO:0000313" key="2">
    <source>
        <dbReference type="EMBL" id="SVC66674.1"/>
    </source>
</evidence>